<evidence type="ECO:0000313" key="3">
    <source>
        <dbReference type="Proteomes" id="UP000039865"/>
    </source>
</evidence>
<name>A0A077ZUC0_STYLE</name>
<dbReference type="EMBL" id="CCKQ01002414">
    <property type="protein sequence ID" value="CDW73503.1"/>
    <property type="molecule type" value="Genomic_DNA"/>
</dbReference>
<evidence type="ECO:0000313" key="2">
    <source>
        <dbReference type="EMBL" id="CDW73503.1"/>
    </source>
</evidence>
<sequence length="190" mass="21787">MSHFIIKEDEQEHDEQIHSIGQVADPSIEIQFDRESVLENQTRLSQWTYKQSDREQDGQYEDVGVLGGSIGMIIIAALTFYAMLLQIYVKEKLGQNYTNLPDIAYKLFGQIGKNYLDFLFTIMALFNFDSTPILLYQQSSMKQPELFKVVLGRIILGVLATVITFGTICYLVMLIPIILCCLPIYRVMEI</sequence>
<feature type="transmembrane region" description="Helical" evidence="1">
    <location>
        <begin position="115"/>
        <end position="134"/>
    </location>
</feature>
<feature type="transmembrane region" description="Helical" evidence="1">
    <location>
        <begin position="63"/>
        <end position="84"/>
    </location>
</feature>
<protein>
    <recommendedName>
        <fullName evidence="4">Amino acid transporter transmembrane domain-containing protein</fullName>
    </recommendedName>
</protein>
<dbReference type="AlphaFoldDB" id="A0A077ZUC0"/>
<evidence type="ECO:0008006" key="4">
    <source>
        <dbReference type="Google" id="ProtNLM"/>
    </source>
</evidence>
<organism evidence="2 3">
    <name type="scientific">Stylonychia lemnae</name>
    <name type="common">Ciliate</name>
    <dbReference type="NCBI Taxonomy" id="5949"/>
    <lineage>
        <taxon>Eukaryota</taxon>
        <taxon>Sar</taxon>
        <taxon>Alveolata</taxon>
        <taxon>Ciliophora</taxon>
        <taxon>Intramacronucleata</taxon>
        <taxon>Spirotrichea</taxon>
        <taxon>Stichotrichia</taxon>
        <taxon>Sporadotrichida</taxon>
        <taxon>Oxytrichidae</taxon>
        <taxon>Stylonychinae</taxon>
        <taxon>Stylonychia</taxon>
    </lineage>
</organism>
<proteinExistence type="predicted"/>
<dbReference type="InParanoid" id="A0A077ZUC0"/>
<keyword evidence="1" id="KW-0812">Transmembrane</keyword>
<keyword evidence="3" id="KW-1185">Reference proteome</keyword>
<gene>
    <name evidence="2" type="primary">Contig18304.g19441</name>
    <name evidence="2" type="ORF">STYLEM_2483</name>
</gene>
<accession>A0A077ZUC0</accession>
<keyword evidence="1" id="KW-1133">Transmembrane helix</keyword>
<evidence type="ECO:0000256" key="1">
    <source>
        <dbReference type="SAM" id="Phobius"/>
    </source>
</evidence>
<dbReference type="Proteomes" id="UP000039865">
    <property type="component" value="Unassembled WGS sequence"/>
</dbReference>
<feature type="transmembrane region" description="Helical" evidence="1">
    <location>
        <begin position="154"/>
        <end position="185"/>
    </location>
</feature>
<reference evidence="2 3" key="1">
    <citation type="submission" date="2014-06" db="EMBL/GenBank/DDBJ databases">
        <authorList>
            <person name="Swart Estienne"/>
        </authorList>
    </citation>
    <scope>NUCLEOTIDE SEQUENCE [LARGE SCALE GENOMIC DNA]</scope>
    <source>
        <strain evidence="2 3">130c</strain>
    </source>
</reference>
<keyword evidence="1" id="KW-0472">Membrane</keyword>